<dbReference type="AlphaFoldDB" id="A0A398CMZ2"/>
<dbReference type="RefSeq" id="WP_119151536.1">
    <property type="nucleotide sequence ID" value="NZ_JBHSOV010000041.1"/>
</dbReference>
<sequence length="261" mass="29055">MKKVVLLALVMMFSAVSVASAGGIHFVRASLYGQGYVGSNGFLTIPASYSANNVNQTHPEFFYGMYRDTHTCSTPCGPGLDIGILYKNGTWKFFSNLNSAAYTQTPINQAWDDGQTISLSPGQTIQMQVLLVQNANGTYKAELVVWNNSGTWLGTYSRQVNTAWAVAWKQDGKVNREQSLASNQAAGVPYLTDGSYFYDSVWGKGWLIHQNGTWYAWNDSKTYSALFKEDGTTQPPLSKYYYYTKTTDGTFVYDRVGIHYN</sequence>
<keyword evidence="1" id="KW-0732">Signal</keyword>
<accession>A0A398CMZ2</accession>
<proteinExistence type="predicted"/>
<evidence type="ECO:0000313" key="3">
    <source>
        <dbReference type="Proteomes" id="UP000266340"/>
    </source>
</evidence>
<gene>
    <name evidence="2" type="ORF">D3H35_23095</name>
</gene>
<reference evidence="2 3" key="1">
    <citation type="submission" date="2018-09" db="EMBL/GenBank/DDBJ databases">
        <title>Cohnella cavernae sp. nov., isolated from a karst cave.</title>
        <authorList>
            <person name="Zhu H."/>
        </authorList>
    </citation>
    <scope>NUCLEOTIDE SEQUENCE [LARGE SCALE GENOMIC DNA]</scope>
    <source>
        <strain evidence="2 3">K2E09-144</strain>
    </source>
</reference>
<organism evidence="2 3">
    <name type="scientific">Cohnella faecalis</name>
    <dbReference type="NCBI Taxonomy" id="2315694"/>
    <lineage>
        <taxon>Bacteria</taxon>
        <taxon>Bacillati</taxon>
        <taxon>Bacillota</taxon>
        <taxon>Bacilli</taxon>
        <taxon>Bacillales</taxon>
        <taxon>Paenibacillaceae</taxon>
        <taxon>Cohnella</taxon>
    </lineage>
</organism>
<dbReference type="EMBL" id="QXJM01000040">
    <property type="protein sequence ID" value="RIE01277.1"/>
    <property type="molecule type" value="Genomic_DNA"/>
</dbReference>
<protein>
    <submittedName>
        <fullName evidence="2">Uncharacterized protein</fullName>
    </submittedName>
</protein>
<evidence type="ECO:0000256" key="1">
    <source>
        <dbReference type="SAM" id="SignalP"/>
    </source>
</evidence>
<dbReference type="OrthoDB" id="7059515at2"/>
<feature type="chain" id="PRO_5017307609" evidence="1">
    <location>
        <begin position="22"/>
        <end position="261"/>
    </location>
</feature>
<comment type="caution">
    <text evidence="2">The sequence shown here is derived from an EMBL/GenBank/DDBJ whole genome shotgun (WGS) entry which is preliminary data.</text>
</comment>
<dbReference type="Proteomes" id="UP000266340">
    <property type="component" value="Unassembled WGS sequence"/>
</dbReference>
<keyword evidence="3" id="KW-1185">Reference proteome</keyword>
<feature type="signal peptide" evidence="1">
    <location>
        <begin position="1"/>
        <end position="21"/>
    </location>
</feature>
<name>A0A398CMZ2_9BACL</name>
<evidence type="ECO:0000313" key="2">
    <source>
        <dbReference type="EMBL" id="RIE01277.1"/>
    </source>
</evidence>